<dbReference type="AlphaFoldDB" id="A0A6G4VNF9"/>
<dbReference type="Gene3D" id="3.30.559.10">
    <property type="entry name" value="Chloramphenicol acetyltransferase-like domain"/>
    <property type="match status" value="1"/>
</dbReference>
<proteinExistence type="predicted"/>
<dbReference type="Gene3D" id="3.30.559.30">
    <property type="entry name" value="Nonribosomal peptide synthetase, condensation domain"/>
    <property type="match status" value="1"/>
</dbReference>
<dbReference type="EMBL" id="JAAKZY010000495">
    <property type="protein sequence ID" value="NGO15669.1"/>
    <property type="molecule type" value="Genomic_DNA"/>
</dbReference>
<keyword evidence="3" id="KW-1185">Reference proteome</keyword>
<feature type="non-terminal residue" evidence="2">
    <location>
        <position position="1"/>
    </location>
</feature>
<name>A0A6G4VNF9_9ACTN</name>
<reference evidence="2 3" key="1">
    <citation type="submission" date="2020-02" db="EMBL/GenBank/DDBJ databases">
        <title>Whole-genome analyses of novel actinobacteria.</title>
        <authorList>
            <person name="Sahin N."/>
            <person name="Gencbay T."/>
        </authorList>
    </citation>
    <scope>NUCLEOTIDE SEQUENCE [LARGE SCALE GENOMIC DNA]</scope>
    <source>
        <strain evidence="2 3">HC44</strain>
    </source>
</reference>
<dbReference type="GO" id="GO:0008610">
    <property type="term" value="P:lipid biosynthetic process"/>
    <property type="evidence" value="ECO:0007669"/>
    <property type="project" value="UniProtKB-ARBA"/>
</dbReference>
<feature type="domain" description="Condensation" evidence="1">
    <location>
        <begin position="2"/>
        <end position="170"/>
    </location>
</feature>
<dbReference type="InterPro" id="IPR023213">
    <property type="entry name" value="CAT-like_dom_sf"/>
</dbReference>
<sequence>SLLRLGERRYRLLLTGHHILWDGWSVPVLVEELFRLYAAGGEDAGLPAVTPYREYLAWLGRQDREAAGQAWAAALEGLAEPTLVAPDTTHDKTALQEYVTTDLPQHLLDRVTALARRHGLTLNTVVQGVWGLLLARQTGREDVVFGATVSGRPPELEGVERMLGLFINTL</sequence>
<evidence type="ECO:0000313" key="2">
    <source>
        <dbReference type="EMBL" id="NGO15669.1"/>
    </source>
</evidence>
<dbReference type="Pfam" id="PF00668">
    <property type="entry name" value="Condensation"/>
    <property type="match status" value="1"/>
</dbReference>
<dbReference type="PANTHER" id="PTHR45398:SF1">
    <property type="entry name" value="ENZYME, PUTATIVE (JCVI)-RELATED"/>
    <property type="match status" value="1"/>
</dbReference>
<dbReference type="RefSeq" id="WP_241267676.1">
    <property type="nucleotide sequence ID" value="NZ_JAAKZY010000495.1"/>
</dbReference>
<protein>
    <submittedName>
        <fullName evidence="2">Non-ribosomal peptide synthetase</fullName>
    </submittedName>
</protein>
<dbReference type="GO" id="GO:0003824">
    <property type="term" value="F:catalytic activity"/>
    <property type="evidence" value="ECO:0007669"/>
    <property type="project" value="InterPro"/>
</dbReference>
<dbReference type="SUPFAM" id="SSF52777">
    <property type="entry name" value="CoA-dependent acyltransferases"/>
    <property type="match status" value="2"/>
</dbReference>
<accession>A0A6G4VNF9</accession>
<dbReference type="PANTHER" id="PTHR45398">
    <property type="match status" value="1"/>
</dbReference>
<gene>
    <name evidence="2" type="ORF">G5C60_50900</name>
</gene>
<dbReference type="InterPro" id="IPR001242">
    <property type="entry name" value="Condensation_dom"/>
</dbReference>
<dbReference type="Proteomes" id="UP000472335">
    <property type="component" value="Unassembled WGS sequence"/>
</dbReference>
<comment type="caution">
    <text evidence="2">The sequence shown here is derived from an EMBL/GenBank/DDBJ whole genome shotgun (WGS) entry which is preliminary data.</text>
</comment>
<evidence type="ECO:0000313" key="3">
    <source>
        <dbReference type="Proteomes" id="UP000472335"/>
    </source>
</evidence>
<evidence type="ECO:0000259" key="1">
    <source>
        <dbReference type="Pfam" id="PF00668"/>
    </source>
</evidence>
<organism evidence="2 3">
    <name type="scientific">Streptomyces scabichelini</name>
    <dbReference type="NCBI Taxonomy" id="2711217"/>
    <lineage>
        <taxon>Bacteria</taxon>
        <taxon>Bacillati</taxon>
        <taxon>Actinomycetota</taxon>
        <taxon>Actinomycetes</taxon>
        <taxon>Kitasatosporales</taxon>
        <taxon>Streptomycetaceae</taxon>
        <taxon>Streptomyces</taxon>
    </lineage>
</organism>
<feature type="non-terminal residue" evidence="2">
    <location>
        <position position="170"/>
    </location>
</feature>